<proteinExistence type="predicted"/>
<dbReference type="Pfam" id="PF09578">
    <property type="entry name" value="Spore_YabQ"/>
    <property type="match status" value="1"/>
</dbReference>
<dbReference type="STRING" id="29364.SAMN04487772_11950"/>
<dbReference type="RefSeq" id="WP_092478428.1">
    <property type="nucleotide sequence ID" value="NZ_FOHN01000019.1"/>
</dbReference>
<accession>A0A1I0E9E2</accession>
<sequence>MDAINLEVKLFLSSVLWGIGLVILYDCIRIFRRVIKHNKFWAGFEDLLYWAVSAVLIFQMMYRINDGTIRGFAIVGVIIGMTLYHYSISEWLVYTTAKGVHKSILGTRKTMYFIMRPVVWIGRRLCWMLGFFTKFLARPLSFFRKSLQKIWKQVKIAVVKK</sequence>
<keyword evidence="1" id="KW-0472">Membrane</keyword>
<organism evidence="2 3">
    <name type="scientific">[Clostridium] polysaccharolyticum</name>
    <dbReference type="NCBI Taxonomy" id="29364"/>
    <lineage>
        <taxon>Bacteria</taxon>
        <taxon>Bacillati</taxon>
        <taxon>Bacillota</taxon>
        <taxon>Clostridia</taxon>
        <taxon>Lachnospirales</taxon>
        <taxon>Lachnospiraceae</taxon>
    </lineage>
</organism>
<dbReference type="InterPro" id="IPR019074">
    <property type="entry name" value="YabQ"/>
</dbReference>
<dbReference type="Proteomes" id="UP000199800">
    <property type="component" value="Unassembled WGS sequence"/>
</dbReference>
<name>A0A1I0E9E2_9FIRM</name>
<dbReference type="NCBIfam" id="TIGR02893">
    <property type="entry name" value="spore_yabQ"/>
    <property type="match status" value="1"/>
</dbReference>
<evidence type="ECO:0000256" key="1">
    <source>
        <dbReference type="SAM" id="Phobius"/>
    </source>
</evidence>
<keyword evidence="1" id="KW-0812">Transmembrane</keyword>
<gene>
    <name evidence="2" type="ORF">SAMN04487772_11950</name>
</gene>
<evidence type="ECO:0000313" key="3">
    <source>
        <dbReference type="Proteomes" id="UP000199800"/>
    </source>
</evidence>
<reference evidence="2 3" key="1">
    <citation type="submission" date="2016-10" db="EMBL/GenBank/DDBJ databases">
        <authorList>
            <person name="de Groot N.N."/>
        </authorList>
    </citation>
    <scope>NUCLEOTIDE SEQUENCE [LARGE SCALE GENOMIC DNA]</scope>
    <source>
        <strain evidence="2 3">DSM 1801</strain>
    </source>
</reference>
<protein>
    <submittedName>
        <fullName evidence="2">Spore cortex biosynthesis protein YabQ</fullName>
    </submittedName>
</protein>
<feature type="transmembrane region" description="Helical" evidence="1">
    <location>
        <begin position="40"/>
        <end position="62"/>
    </location>
</feature>
<evidence type="ECO:0000313" key="2">
    <source>
        <dbReference type="EMBL" id="SET41639.1"/>
    </source>
</evidence>
<dbReference type="AlphaFoldDB" id="A0A1I0E9E2"/>
<dbReference type="EMBL" id="FOHN01000019">
    <property type="protein sequence ID" value="SET41639.1"/>
    <property type="molecule type" value="Genomic_DNA"/>
</dbReference>
<keyword evidence="1" id="KW-1133">Transmembrane helix</keyword>
<feature type="transmembrane region" description="Helical" evidence="1">
    <location>
        <begin position="6"/>
        <end position="28"/>
    </location>
</feature>
<dbReference type="OrthoDB" id="9801633at2"/>
<keyword evidence="3" id="KW-1185">Reference proteome</keyword>
<feature type="transmembrane region" description="Helical" evidence="1">
    <location>
        <begin position="68"/>
        <end position="86"/>
    </location>
</feature>